<dbReference type="InterPro" id="IPR050928">
    <property type="entry name" value="ATP-dep_Zn_Metalloprotease"/>
</dbReference>
<dbReference type="Gene3D" id="3.40.50.300">
    <property type="entry name" value="P-loop containing nucleotide triphosphate hydrolases"/>
    <property type="match status" value="1"/>
</dbReference>
<evidence type="ECO:0000313" key="18">
    <source>
        <dbReference type="EMBL" id="RXJ85870.1"/>
    </source>
</evidence>
<comment type="similarity">
    <text evidence="2 14">In the C-terminal section; belongs to the peptidase M41 family.</text>
</comment>
<dbReference type="GO" id="GO:0006508">
    <property type="term" value="P:proteolysis"/>
    <property type="evidence" value="ECO:0007669"/>
    <property type="project" value="UniProtKB-KW"/>
</dbReference>
<dbReference type="GO" id="GO:0004176">
    <property type="term" value="F:ATP-dependent peptidase activity"/>
    <property type="evidence" value="ECO:0007669"/>
    <property type="project" value="InterPro"/>
</dbReference>
<keyword evidence="4 14" id="KW-0812">Transmembrane</keyword>
<comment type="subunit">
    <text evidence="14">Homohexamer.</text>
</comment>
<evidence type="ECO:0000256" key="14">
    <source>
        <dbReference type="HAMAP-Rule" id="MF_01458"/>
    </source>
</evidence>
<dbReference type="RefSeq" id="WP_128985402.1">
    <property type="nucleotide sequence ID" value="NZ_PDJZ01000001.1"/>
</dbReference>
<dbReference type="Pfam" id="PF06480">
    <property type="entry name" value="FtsH_ext"/>
    <property type="match status" value="1"/>
</dbReference>
<keyword evidence="3 14" id="KW-0645">Protease</keyword>
<evidence type="ECO:0000256" key="5">
    <source>
        <dbReference type="ARBA" id="ARBA00022723"/>
    </source>
</evidence>
<dbReference type="InterPro" id="IPR041569">
    <property type="entry name" value="AAA_lid_3"/>
</dbReference>
<keyword evidence="5 14" id="KW-0479">Metal-binding</keyword>
<accession>A0A4Q0ZIY8</accession>
<dbReference type="PROSITE" id="PS00674">
    <property type="entry name" value="AAA"/>
    <property type="match status" value="1"/>
</dbReference>
<evidence type="ECO:0000256" key="13">
    <source>
        <dbReference type="ARBA" id="ARBA00061570"/>
    </source>
</evidence>
<comment type="subcellular location">
    <subcellularLocation>
        <location evidence="14">Cell membrane</location>
        <topology evidence="14">Multi-pass membrane protein</topology>
        <orientation evidence="14">Cytoplasmic side</orientation>
    </subcellularLocation>
    <subcellularLocation>
        <location evidence="1">Membrane</location>
    </subcellularLocation>
</comment>
<keyword evidence="11 14" id="KW-0482">Metalloprotease</keyword>
<dbReference type="InterPro" id="IPR003960">
    <property type="entry name" value="ATPase_AAA_CS"/>
</dbReference>
<evidence type="ECO:0000256" key="4">
    <source>
        <dbReference type="ARBA" id="ARBA00022692"/>
    </source>
</evidence>
<evidence type="ECO:0000256" key="1">
    <source>
        <dbReference type="ARBA" id="ARBA00004370"/>
    </source>
</evidence>
<dbReference type="FunFam" id="1.10.8.60:FF:000001">
    <property type="entry name" value="ATP-dependent zinc metalloprotease FtsH"/>
    <property type="match status" value="1"/>
</dbReference>
<dbReference type="SUPFAM" id="SSF52540">
    <property type="entry name" value="P-loop containing nucleoside triphosphate hydrolases"/>
    <property type="match status" value="1"/>
</dbReference>
<dbReference type="Pfam" id="PF01434">
    <property type="entry name" value="Peptidase_M41"/>
    <property type="match status" value="1"/>
</dbReference>
<evidence type="ECO:0000256" key="12">
    <source>
        <dbReference type="ARBA" id="ARBA00023136"/>
    </source>
</evidence>
<feature type="binding site" evidence="14">
    <location>
        <position position="469"/>
    </location>
    <ligand>
        <name>Zn(2+)</name>
        <dbReference type="ChEBI" id="CHEBI:29105"/>
        <note>catalytic</note>
    </ligand>
</feature>
<evidence type="ECO:0000256" key="10">
    <source>
        <dbReference type="ARBA" id="ARBA00022989"/>
    </source>
</evidence>
<dbReference type="Gene3D" id="3.30.720.210">
    <property type="match status" value="1"/>
</dbReference>
<dbReference type="Proteomes" id="UP000290870">
    <property type="component" value="Unassembled WGS sequence"/>
</dbReference>
<keyword evidence="18" id="KW-0132">Cell division</keyword>
<dbReference type="HAMAP" id="MF_01458">
    <property type="entry name" value="FtsH"/>
    <property type="match status" value="1"/>
</dbReference>
<feature type="region of interest" description="Disordered" evidence="16">
    <location>
        <begin position="1"/>
        <end position="24"/>
    </location>
</feature>
<comment type="cofactor">
    <cofactor evidence="14">
        <name>Zn(2+)</name>
        <dbReference type="ChEBI" id="CHEBI:29105"/>
    </cofactor>
    <text evidence="14">Binds 1 zinc ion per subunit.</text>
</comment>
<dbReference type="SUPFAM" id="SSF140990">
    <property type="entry name" value="FtsH protease domain-like"/>
    <property type="match status" value="1"/>
</dbReference>
<dbReference type="Gene3D" id="1.20.58.760">
    <property type="entry name" value="Peptidase M41"/>
    <property type="match status" value="1"/>
</dbReference>
<evidence type="ECO:0000259" key="17">
    <source>
        <dbReference type="SMART" id="SM00382"/>
    </source>
</evidence>
<keyword evidence="12 14" id="KW-0472">Membrane</keyword>
<dbReference type="InterPro" id="IPR003593">
    <property type="entry name" value="AAA+_ATPase"/>
</dbReference>
<evidence type="ECO:0000313" key="19">
    <source>
        <dbReference type="Proteomes" id="UP000290870"/>
    </source>
</evidence>
<feature type="active site" evidence="14">
    <location>
        <position position="466"/>
    </location>
</feature>
<feature type="region of interest" description="Disordered" evidence="16">
    <location>
        <begin position="650"/>
        <end position="672"/>
    </location>
</feature>
<dbReference type="Gene3D" id="1.10.8.60">
    <property type="match status" value="1"/>
</dbReference>
<dbReference type="OrthoDB" id="9809379at2"/>
<dbReference type="InterPro" id="IPR003959">
    <property type="entry name" value="ATPase_AAA_core"/>
</dbReference>
<dbReference type="GO" id="GO:0005886">
    <property type="term" value="C:plasma membrane"/>
    <property type="evidence" value="ECO:0007669"/>
    <property type="project" value="UniProtKB-SubCell"/>
</dbReference>
<keyword evidence="10 14" id="KW-1133">Transmembrane helix</keyword>
<keyword evidence="6 14" id="KW-0547">Nucleotide-binding</keyword>
<evidence type="ECO:0000256" key="3">
    <source>
        <dbReference type="ARBA" id="ARBA00022670"/>
    </source>
</evidence>
<dbReference type="PANTHER" id="PTHR43655:SF2">
    <property type="entry name" value="AFG3 LIKE MATRIX AAA PEPTIDASE SUBUNIT 2, ISOFORM A"/>
    <property type="match status" value="1"/>
</dbReference>
<feature type="transmembrane region" description="Helical" evidence="14">
    <location>
        <begin position="34"/>
        <end position="52"/>
    </location>
</feature>
<dbReference type="InterPro" id="IPR005936">
    <property type="entry name" value="FtsH"/>
</dbReference>
<dbReference type="SMART" id="SM00382">
    <property type="entry name" value="AAA"/>
    <property type="match status" value="1"/>
</dbReference>
<evidence type="ECO:0000256" key="6">
    <source>
        <dbReference type="ARBA" id="ARBA00022741"/>
    </source>
</evidence>
<dbReference type="EC" id="3.4.24.-" evidence="14"/>
<dbReference type="GO" id="GO:0016887">
    <property type="term" value="F:ATP hydrolysis activity"/>
    <property type="evidence" value="ECO:0007669"/>
    <property type="project" value="UniProtKB-UniRule"/>
</dbReference>
<dbReference type="CDD" id="cd19501">
    <property type="entry name" value="RecA-like_FtsH"/>
    <property type="match status" value="1"/>
</dbReference>
<protein>
    <recommendedName>
        <fullName evidence="14">ATP-dependent zinc metalloprotease FtsH</fullName>
        <ecNumber evidence="14">3.4.24.-</ecNumber>
    </recommendedName>
</protein>
<evidence type="ECO:0000256" key="8">
    <source>
        <dbReference type="ARBA" id="ARBA00022833"/>
    </source>
</evidence>
<feature type="domain" description="AAA+ ATPase" evidence="17">
    <location>
        <begin position="233"/>
        <end position="374"/>
    </location>
</feature>
<comment type="similarity">
    <text evidence="15">Belongs to the AAA ATPase family.</text>
</comment>
<dbReference type="NCBIfam" id="TIGR01241">
    <property type="entry name" value="FtsH_fam"/>
    <property type="match status" value="1"/>
</dbReference>
<organism evidence="18 19">
    <name type="scientific">Arcobacter cloacae</name>
    <dbReference type="NCBI Taxonomy" id="1054034"/>
    <lineage>
        <taxon>Bacteria</taxon>
        <taxon>Pseudomonadati</taxon>
        <taxon>Campylobacterota</taxon>
        <taxon>Epsilonproteobacteria</taxon>
        <taxon>Campylobacterales</taxon>
        <taxon>Arcobacteraceae</taxon>
        <taxon>Arcobacter</taxon>
    </lineage>
</organism>
<dbReference type="InterPro" id="IPR037219">
    <property type="entry name" value="Peptidase_M41-like"/>
</dbReference>
<dbReference type="GO" id="GO:0008270">
    <property type="term" value="F:zinc ion binding"/>
    <property type="evidence" value="ECO:0007669"/>
    <property type="project" value="UniProtKB-UniRule"/>
</dbReference>
<evidence type="ECO:0000256" key="16">
    <source>
        <dbReference type="SAM" id="MobiDB-lite"/>
    </source>
</evidence>
<reference evidence="18 19" key="1">
    <citation type="submission" date="2017-10" db="EMBL/GenBank/DDBJ databases">
        <title>Genomics of the genus Arcobacter.</title>
        <authorList>
            <person name="Perez-Cataluna A."/>
            <person name="Figueras M.J."/>
        </authorList>
    </citation>
    <scope>NUCLEOTIDE SEQUENCE [LARGE SCALE GENOMIC DNA]</scope>
    <source>
        <strain evidence="18 19">F26</strain>
    </source>
</reference>
<dbReference type="InterPro" id="IPR027417">
    <property type="entry name" value="P-loop_NTPase"/>
</dbReference>
<evidence type="ECO:0000256" key="15">
    <source>
        <dbReference type="RuleBase" id="RU003651"/>
    </source>
</evidence>
<keyword evidence="18" id="KW-0131">Cell cycle</keyword>
<evidence type="ECO:0000256" key="9">
    <source>
        <dbReference type="ARBA" id="ARBA00022840"/>
    </source>
</evidence>
<evidence type="ECO:0000256" key="11">
    <source>
        <dbReference type="ARBA" id="ARBA00023049"/>
    </source>
</evidence>
<comment type="caution">
    <text evidence="18">The sequence shown here is derived from an EMBL/GenBank/DDBJ whole genome shotgun (WGS) entry which is preliminary data.</text>
</comment>
<feature type="binding site" evidence="14">
    <location>
        <position position="542"/>
    </location>
    <ligand>
        <name>Zn(2+)</name>
        <dbReference type="ChEBI" id="CHEBI:29105"/>
        <note>catalytic</note>
    </ligand>
</feature>
<comment type="function">
    <text evidence="14">Acts as a processive, ATP-dependent zinc metallopeptidase for both cytoplasmic and membrane proteins. Plays a role in the quality control of integral membrane proteins.</text>
</comment>
<feature type="transmembrane region" description="Helical" evidence="14">
    <location>
        <begin position="144"/>
        <end position="166"/>
    </location>
</feature>
<dbReference type="GO" id="GO:0030163">
    <property type="term" value="P:protein catabolic process"/>
    <property type="evidence" value="ECO:0007669"/>
    <property type="project" value="UniProtKB-UniRule"/>
</dbReference>
<feature type="binding site" evidence="14">
    <location>
        <position position="465"/>
    </location>
    <ligand>
        <name>Zn(2+)</name>
        <dbReference type="ChEBI" id="CHEBI:29105"/>
        <note>catalytic</note>
    </ligand>
</feature>
<dbReference type="PANTHER" id="PTHR43655">
    <property type="entry name" value="ATP-DEPENDENT PROTEASE"/>
    <property type="match status" value="1"/>
</dbReference>
<dbReference type="GO" id="GO:0004222">
    <property type="term" value="F:metalloendopeptidase activity"/>
    <property type="evidence" value="ECO:0007669"/>
    <property type="project" value="InterPro"/>
</dbReference>
<feature type="compositionally biased region" description="Low complexity" evidence="16">
    <location>
        <begin position="7"/>
        <end position="24"/>
    </location>
</feature>
<dbReference type="GO" id="GO:0051301">
    <property type="term" value="P:cell division"/>
    <property type="evidence" value="ECO:0007669"/>
    <property type="project" value="UniProtKB-KW"/>
</dbReference>
<evidence type="ECO:0000256" key="2">
    <source>
        <dbReference type="ARBA" id="ARBA00010044"/>
    </source>
</evidence>
<dbReference type="FunFam" id="3.40.50.300:FF:000001">
    <property type="entry name" value="ATP-dependent zinc metalloprotease FtsH"/>
    <property type="match status" value="1"/>
</dbReference>
<dbReference type="Pfam" id="PF17862">
    <property type="entry name" value="AAA_lid_3"/>
    <property type="match status" value="1"/>
</dbReference>
<keyword evidence="7 14" id="KW-0378">Hydrolase</keyword>
<dbReference type="InterPro" id="IPR011546">
    <property type="entry name" value="Pept_M41_FtsH_extracell"/>
</dbReference>
<keyword evidence="14" id="KW-1003">Cell membrane</keyword>
<comment type="similarity">
    <text evidence="13 14">In the central section; belongs to the AAA ATPase family.</text>
</comment>
<dbReference type="FunFam" id="1.20.58.760:FF:000001">
    <property type="entry name" value="ATP-dependent zinc metalloprotease FtsH"/>
    <property type="match status" value="1"/>
</dbReference>
<name>A0A4Q0ZIY8_9BACT</name>
<feature type="binding site" evidence="14">
    <location>
        <begin position="241"/>
        <end position="248"/>
    </location>
    <ligand>
        <name>ATP</name>
        <dbReference type="ChEBI" id="CHEBI:30616"/>
    </ligand>
</feature>
<proteinExistence type="inferred from homology"/>
<gene>
    <name evidence="14" type="primary">ftsH</name>
    <name evidence="18" type="ORF">CRU90_01000</name>
</gene>
<keyword evidence="8 14" id="KW-0862">Zinc</keyword>
<keyword evidence="9 14" id="KW-0067">ATP-binding</keyword>
<sequence>MVKKPKNNNQNNNQNFNSNNNNNNNNNFFNNNPLLIFVIFSIVTIFAFKAIFPEEQMGNATNSNMQAFGQTSNKTIAYSDLKRMISSGKIEYVGIGNTQIRAISKGDSGQVITYTARRVVPDETLIPELEKNGIGYGGINEENILADILFGWVLPIFIFFAIWMFIAKRMQKSMGGGSGGILGIGSSKKMINSEKPNVKFDDMAGNKEAKEEVQEVVDFLKSPDRYVRLGAQIPKGVLLVGPPGTGKTLLAKAVAGEADVEFLSVSGSAFIEMFVGVGASRVRDLFEQAKKVAPAIIFIDEIDAIGKSRASGGPMGGNDEREQTLNQLLAEMDGFSTEHAPVIVLAATNRPEVLDPALLRPGRFDRQVLVDKPDYEGRIEILNVHIKDVKLGKDVDLKEIAKMTAGLAGADLANIINEAALLAGRANKDEVEPSDFKEAVERQIAGLEKKSRRISPKERKIVAYHESGHALIAEITKGANKVNKVSIVPRGLAALGYTLNTPEENKYLMQKHELIAEVDVLLGGRAAEEVFIGEISTGAGNDLERATGIIKSMATIYGMSDIAGLMVLEKRTNQFLGGQTQKDFSDAMAKDLDDHVKKTLNERYEIVLQALRDNSAAIEQMTAELLEIEVITGERVREIIKENGGKVFEDEDLHTEALKDTQTEEKKETTDE</sequence>
<dbReference type="InterPro" id="IPR000642">
    <property type="entry name" value="Peptidase_M41"/>
</dbReference>
<evidence type="ECO:0000256" key="7">
    <source>
        <dbReference type="ARBA" id="ARBA00022801"/>
    </source>
</evidence>
<dbReference type="EMBL" id="PDJZ01000001">
    <property type="protein sequence ID" value="RXJ85870.1"/>
    <property type="molecule type" value="Genomic_DNA"/>
</dbReference>
<dbReference type="GO" id="GO:0005524">
    <property type="term" value="F:ATP binding"/>
    <property type="evidence" value="ECO:0007669"/>
    <property type="project" value="UniProtKB-UniRule"/>
</dbReference>
<dbReference type="AlphaFoldDB" id="A0A4Q0ZIY8"/>
<dbReference type="Pfam" id="PF00004">
    <property type="entry name" value="AAA"/>
    <property type="match status" value="1"/>
</dbReference>